<evidence type="ECO:0000313" key="6">
    <source>
        <dbReference type="Proteomes" id="UP001216057"/>
    </source>
</evidence>
<feature type="domain" description="Type I restriction modification DNA specificity" evidence="4">
    <location>
        <begin position="2"/>
        <end position="170"/>
    </location>
</feature>
<keyword evidence="3" id="KW-0238">DNA-binding</keyword>
<evidence type="ECO:0000256" key="1">
    <source>
        <dbReference type="ARBA" id="ARBA00010923"/>
    </source>
</evidence>
<feature type="non-terminal residue" evidence="5">
    <location>
        <position position="1"/>
    </location>
</feature>
<dbReference type="InterPro" id="IPR052021">
    <property type="entry name" value="Type-I_RS_S_subunit"/>
</dbReference>
<evidence type="ECO:0000259" key="4">
    <source>
        <dbReference type="Pfam" id="PF01420"/>
    </source>
</evidence>
<dbReference type="SUPFAM" id="SSF116734">
    <property type="entry name" value="DNA methylase specificity domain"/>
    <property type="match status" value="1"/>
</dbReference>
<evidence type="ECO:0000256" key="3">
    <source>
        <dbReference type="ARBA" id="ARBA00023125"/>
    </source>
</evidence>
<dbReference type="PANTHER" id="PTHR30408:SF13">
    <property type="entry name" value="TYPE I RESTRICTION ENZYME HINDI SPECIFICITY SUBUNIT"/>
    <property type="match status" value="1"/>
</dbReference>
<keyword evidence="5" id="KW-0378">Hydrolase</keyword>
<sequence>AWEQRKLGEVVDIVGGGTPDTSISEYWDGDIDWYSPTEIGDQIYVRNSVKKITALGLQKSSAKLLPANKTILFTSRASIGDMAILAKSATTNQGFQSLVLKDDNIDIYFLFSMGYKIKQFALIHSTGSTFLEISKSELGKMNLFLPKLEEQQKIGTFFTALDRYITIHQRK</sequence>
<protein>
    <submittedName>
        <fullName evidence="5">Restriction endonuclease subunit S</fullName>
        <ecNumber evidence="5">3.1.21.-</ecNumber>
    </submittedName>
</protein>
<dbReference type="InterPro" id="IPR000055">
    <property type="entry name" value="Restrct_endonuc_typeI_TRD"/>
</dbReference>
<comment type="caution">
    <text evidence="5">The sequence shown here is derived from an EMBL/GenBank/DDBJ whole genome shotgun (WGS) entry which is preliminary data.</text>
</comment>
<dbReference type="PANTHER" id="PTHR30408">
    <property type="entry name" value="TYPE-1 RESTRICTION ENZYME ECOKI SPECIFICITY PROTEIN"/>
    <property type="match status" value="1"/>
</dbReference>
<keyword evidence="2" id="KW-0680">Restriction system</keyword>
<dbReference type="CDD" id="cd17273">
    <property type="entry name" value="RMtype1_S_EcoJA69PI-TRD1-CR1_like"/>
    <property type="match status" value="1"/>
</dbReference>
<dbReference type="Pfam" id="PF01420">
    <property type="entry name" value="Methylase_S"/>
    <property type="match status" value="1"/>
</dbReference>
<dbReference type="InterPro" id="IPR044946">
    <property type="entry name" value="Restrct_endonuc_typeI_TRD_sf"/>
</dbReference>
<organism evidence="5 6">
    <name type="scientific">Exercitatus varius</name>
    <dbReference type="NCBI Taxonomy" id="67857"/>
    <lineage>
        <taxon>Bacteria</taxon>
        <taxon>Pseudomonadati</taxon>
        <taxon>Pseudomonadota</taxon>
        <taxon>Gammaproteobacteria</taxon>
        <taxon>Pasteurellales</taxon>
        <taxon>Pasteurellaceae</taxon>
        <taxon>Exercitatus</taxon>
    </lineage>
</organism>
<dbReference type="GO" id="GO:0004519">
    <property type="term" value="F:endonuclease activity"/>
    <property type="evidence" value="ECO:0007669"/>
    <property type="project" value="UniProtKB-KW"/>
</dbReference>
<dbReference type="EC" id="3.1.21.-" evidence="5"/>
<comment type="similarity">
    <text evidence="1">Belongs to the type-I restriction system S methylase family.</text>
</comment>
<keyword evidence="5" id="KW-0255">Endonuclease</keyword>
<accession>A0ABT6ESQ7</accession>
<proteinExistence type="inferred from homology"/>
<keyword evidence="5" id="KW-0540">Nuclease</keyword>
<name>A0ABT6ESQ7_9PAST</name>
<dbReference type="Proteomes" id="UP001216057">
    <property type="component" value="Unassembled WGS sequence"/>
</dbReference>
<dbReference type="Gene3D" id="1.10.287.1120">
    <property type="entry name" value="Bipartite methylase S protein"/>
    <property type="match status" value="1"/>
</dbReference>
<evidence type="ECO:0000256" key="2">
    <source>
        <dbReference type="ARBA" id="ARBA00022747"/>
    </source>
</evidence>
<dbReference type="RefSeq" id="WP_317486173.1">
    <property type="nucleotide sequence ID" value="NZ_JARQTX010000011.1"/>
</dbReference>
<evidence type="ECO:0000313" key="5">
    <source>
        <dbReference type="EMBL" id="MDG2946587.1"/>
    </source>
</evidence>
<keyword evidence="6" id="KW-1185">Reference proteome</keyword>
<dbReference type="Gene3D" id="3.90.220.20">
    <property type="entry name" value="DNA methylase specificity domains"/>
    <property type="match status" value="1"/>
</dbReference>
<dbReference type="GO" id="GO:0016787">
    <property type="term" value="F:hydrolase activity"/>
    <property type="evidence" value="ECO:0007669"/>
    <property type="project" value="UniProtKB-KW"/>
</dbReference>
<reference evidence="5 6" key="1">
    <citation type="submission" date="2023-03" db="EMBL/GenBank/DDBJ databases">
        <title>Classification of Bisgaard taxon 6 and taxon 10 as Exercitatus varius gen. nov., spec. nov.</title>
        <authorList>
            <person name="Christensen H."/>
        </authorList>
    </citation>
    <scope>NUCLEOTIDE SEQUENCE [LARGE SCALE GENOMIC DNA]</scope>
    <source>
        <strain evidence="5 6">23350_01</strain>
    </source>
</reference>
<gene>
    <name evidence="5" type="ORF">P7M32_09145</name>
</gene>
<dbReference type="EMBL" id="JARQTX010000011">
    <property type="protein sequence ID" value="MDG2946587.1"/>
    <property type="molecule type" value="Genomic_DNA"/>
</dbReference>